<keyword evidence="3" id="KW-1185">Reference proteome</keyword>
<dbReference type="EMBL" id="KV423924">
    <property type="protein sequence ID" value="KZT61352.1"/>
    <property type="molecule type" value="Genomic_DNA"/>
</dbReference>
<dbReference type="Proteomes" id="UP000076842">
    <property type="component" value="Unassembled WGS sequence"/>
</dbReference>
<organism evidence="2 3">
    <name type="scientific">Calocera cornea HHB12733</name>
    <dbReference type="NCBI Taxonomy" id="1353952"/>
    <lineage>
        <taxon>Eukaryota</taxon>
        <taxon>Fungi</taxon>
        <taxon>Dikarya</taxon>
        <taxon>Basidiomycota</taxon>
        <taxon>Agaricomycotina</taxon>
        <taxon>Dacrymycetes</taxon>
        <taxon>Dacrymycetales</taxon>
        <taxon>Dacrymycetaceae</taxon>
        <taxon>Calocera</taxon>
    </lineage>
</organism>
<feature type="region of interest" description="Disordered" evidence="1">
    <location>
        <begin position="90"/>
        <end position="156"/>
    </location>
</feature>
<feature type="compositionally biased region" description="Pro residues" evidence="1">
    <location>
        <begin position="135"/>
        <end position="156"/>
    </location>
</feature>
<dbReference type="AlphaFoldDB" id="A0A165J471"/>
<accession>A0A165J471</accession>
<dbReference type="InParanoid" id="A0A165J471"/>
<sequence length="423" mass="45461">MHGIAPANGSISPAHWASNDYSTERRTPAHFSWLRQARRPLASGAPPAQPIAHTGPHEQHGDPELFRLVQSRSLHTHSSLIPISGARDWRRRDAGRSAKPSSGTHYYLRLERGGGGGRVGLRAPTKPADYDPDRAPPLPPPASASIPPAPAPFPTRPEPCNQNKKTAFRISHFAVARAEPSQAPTQLVIGPRRLGAARRTPSGEGLNIALAPRDLGPPVPIDLLCSALLCPAASAARPPLPTISGAGAVGEEHAEQRGKNILELELDGAQVRKKGAPRPALDGLFQSLAGHLFPSCQEPPDKLARSSSTNYQYAPCRSPHFPGTHKLTKPPSRYLSGRNAPYLPLPLPDAAGRLSEAVRRPSRRRRTRALFWARLPSRCAVSVVSSLAGAASGNATLYTTLLLTFMQPHGQPQSRAKPIRIQK</sequence>
<evidence type="ECO:0000313" key="3">
    <source>
        <dbReference type="Proteomes" id="UP000076842"/>
    </source>
</evidence>
<gene>
    <name evidence="2" type="ORF">CALCODRAFT_506338</name>
</gene>
<feature type="region of interest" description="Disordered" evidence="1">
    <location>
        <begin position="42"/>
        <end position="62"/>
    </location>
</feature>
<evidence type="ECO:0000256" key="1">
    <source>
        <dbReference type="SAM" id="MobiDB-lite"/>
    </source>
</evidence>
<evidence type="ECO:0000313" key="2">
    <source>
        <dbReference type="EMBL" id="KZT61352.1"/>
    </source>
</evidence>
<name>A0A165J471_9BASI</name>
<proteinExistence type="predicted"/>
<protein>
    <submittedName>
        <fullName evidence="2">Uncharacterized protein</fullName>
    </submittedName>
</protein>
<reference evidence="2 3" key="1">
    <citation type="journal article" date="2016" name="Mol. Biol. Evol.">
        <title>Comparative Genomics of Early-Diverging Mushroom-Forming Fungi Provides Insights into the Origins of Lignocellulose Decay Capabilities.</title>
        <authorList>
            <person name="Nagy L.G."/>
            <person name="Riley R."/>
            <person name="Tritt A."/>
            <person name="Adam C."/>
            <person name="Daum C."/>
            <person name="Floudas D."/>
            <person name="Sun H."/>
            <person name="Yadav J.S."/>
            <person name="Pangilinan J."/>
            <person name="Larsson K.H."/>
            <person name="Matsuura K."/>
            <person name="Barry K."/>
            <person name="Labutti K."/>
            <person name="Kuo R."/>
            <person name="Ohm R.A."/>
            <person name="Bhattacharya S.S."/>
            <person name="Shirouzu T."/>
            <person name="Yoshinaga Y."/>
            <person name="Martin F.M."/>
            <person name="Grigoriev I.V."/>
            <person name="Hibbett D.S."/>
        </authorList>
    </citation>
    <scope>NUCLEOTIDE SEQUENCE [LARGE SCALE GENOMIC DNA]</scope>
    <source>
        <strain evidence="2 3">HHB12733</strain>
    </source>
</reference>